<evidence type="ECO:0000313" key="3">
    <source>
        <dbReference type="Proteomes" id="UP000251993"/>
    </source>
</evidence>
<keyword evidence="3" id="KW-1185">Reference proteome</keyword>
<organism evidence="2 3">
    <name type="scientific">Runella rosea</name>
    <dbReference type="NCBI Taxonomy" id="2259595"/>
    <lineage>
        <taxon>Bacteria</taxon>
        <taxon>Pseudomonadati</taxon>
        <taxon>Bacteroidota</taxon>
        <taxon>Cytophagia</taxon>
        <taxon>Cytophagales</taxon>
        <taxon>Spirosomataceae</taxon>
        <taxon>Runella</taxon>
    </lineage>
</organism>
<keyword evidence="1" id="KW-0472">Membrane</keyword>
<accession>A0A344TE38</accession>
<keyword evidence="1" id="KW-0812">Transmembrane</keyword>
<gene>
    <name evidence="2" type="ORF">DR864_03765</name>
</gene>
<dbReference type="Proteomes" id="UP000251993">
    <property type="component" value="Chromosome"/>
</dbReference>
<feature type="transmembrane region" description="Helical" evidence="1">
    <location>
        <begin position="47"/>
        <end position="65"/>
    </location>
</feature>
<feature type="transmembrane region" description="Helical" evidence="1">
    <location>
        <begin position="16"/>
        <end position="35"/>
    </location>
</feature>
<protein>
    <submittedName>
        <fullName evidence="2">Uncharacterized protein</fullName>
    </submittedName>
</protein>
<dbReference type="EMBL" id="CP030850">
    <property type="protein sequence ID" value="AXE16909.1"/>
    <property type="molecule type" value="Genomic_DNA"/>
</dbReference>
<dbReference type="KEGG" id="run:DR864_03765"/>
<evidence type="ECO:0000313" key="2">
    <source>
        <dbReference type="EMBL" id="AXE16909.1"/>
    </source>
</evidence>
<evidence type="ECO:0000256" key="1">
    <source>
        <dbReference type="SAM" id="Phobius"/>
    </source>
</evidence>
<dbReference type="AlphaFoldDB" id="A0A344TE38"/>
<proteinExistence type="predicted"/>
<keyword evidence="1" id="KW-1133">Transmembrane helix</keyword>
<sequence length="75" mass="8727">MAVETDTHFDLSVKSIIYFLNFGLNFMRIFQVFASKSIVQKGPVKQLISFNAFYFLFTLCLIFQTNNFLTKPTCK</sequence>
<name>A0A344TE38_9BACT</name>
<reference evidence="2 3" key="1">
    <citation type="submission" date="2018-07" db="EMBL/GenBank/DDBJ databases">
        <title>Genome sequencing of Runella.</title>
        <authorList>
            <person name="Baek M.-G."/>
            <person name="Yi H."/>
        </authorList>
    </citation>
    <scope>NUCLEOTIDE SEQUENCE [LARGE SCALE GENOMIC DNA]</scope>
    <source>
        <strain evidence="2 3">HYN0085</strain>
    </source>
</reference>